<proteinExistence type="predicted"/>
<feature type="region of interest" description="Disordered" evidence="1">
    <location>
        <begin position="1"/>
        <end position="39"/>
    </location>
</feature>
<organism evidence="2">
    <name type="scientific">Sesamum radiatum</name>
    <name type="common">Black benniseed</name>
    <dbReference type="NCBI Taxonomy" id="300843"/>
    <lineage>
        <taxon>Eukaryota</taxon>
        <taxon>Viridiplantae</taxon>
        <taxon>Streptophyta</taxon>
        <taxon>Embryophyta</taxon>
        <taxon>Tracheophyta</taxon>
        <taxon>Spermatophyta</taxon>
        <taxon>Magnoliopsida</taxon>
        <taxon>eudicotyledons</taxon>
        <taxon>Gunneridae</taxon>
        <taxon>Pentapetalae</taxon>
        <taxon>asterids</taxon>
        <taxon>lamiids</taxon>
        <taxon>Lamiales</taxon>
        <taxon>Pedaliaceae</taxon>
        <taxon>Sesamum</taxon>
    </lineage>
</organism>
<reference evidence="2" key="1">
    <citation type="submission" date="2020-06" db="EMBL/GenBank/DDBJ databases">
        <authorList>
            <person name="Li T."/>
            <person name="Hu X."/>
            <person name="Zhang T."/>
            <person name="Song X."/>
            <person name="Zhang H."/>
            <person name="Dai N."/>
            <person name="Sheng W."/>
            <person name="Hou X."/>
            <person name="Wei L."/>
        </authorList>
    </citation>
    <scope>NUCLEOTIDE SEQUENCE</scope>
    <source>
        <strain evidence="2">G02</strain>
        <tissue evidence="2">Leaf</tissue>
    </source>
</reference>
<feature type="compositionally biased region" description="Basic and acidic residues" evidence="1">
    <location>
        <begin position="1"/>
        <end position="24"/>
    </location>
</feature>
<evidence type="ECO:0000256" key="1">
    <source>
        <dbReference type="SAM" id="MobiDB-lite"/>
    </source>
</evidence>
<reference evidence="2" key="2">
    <citation type="journal article" date="2024" name="Plant">
        <title>Genomic evolution and insights into agronomic trait innovations of Sesamum species.</title>
        <authorList>
            <person name="Miao H."/>
            <person name="Wang L."/>
            <person name="Qu L."/>
            <person name="Liu H."/>
            <person name="Sun Y."/>
            <person name="Le M."/>
            <person name="Wang Q."/>
            <person name="Wei S."/>
            <person name="Zheng Y."/>
            <person name="Lin W."/>
            <person name="Duan Y."/>
            <person name="Cao H."/>
            <person name="Xiong S."/>
            <person name="Wang X."/>
            <person name="Wei L."/>
            <person name="Li C."/>
            <person name="Ma Q."/>
            <person name="Ju M."/>
            <person name="Zhao R."/>
            <person name="Li G."/>
            <person name="Mu C."/>
            <person name="Tian Q."/>
            <person name="Mei H."/>
            <person name="Zhang T."/>
            <person name="Gao T."/>
            <person name="Zhang H."/>
        </authorList>
    </citation>
    <scope>NUCLEOTIDE SEQUENCE</scope>
    <source>
        <strain evidence="2">G02</strain>
    </source>
</reference>
<gene>
    <name evidence="2" type="ORF">Sradi_5713700</name>
</gene>
<protein>
    <submittedName>
        <fullName evidence="2">Uncharacterized protein</fullName>
    </submittedName>
</protein>
<dbReference type="AlphaFoldDB" id="A0AAW2L2P7"/>
<evidence type="ECO:0000313" key="2">
    <source>
        <dbReference type="EMBL" id="KAL0313144.1"/>
    </source>
</evidence>
<comment type="caution">
    <text evidence="2">The sequence shown here is derived from an EMBL/GenBank/DDBJ whole genome shotgun (WGS) entry which is preliminary data.</text>
</comment>
<name>A0AAW2L2P7_SESRA</name>
<sequence>MQEGHQDDGMGRPHQGGEQDGAERDGDELPPVAPQPPLISLTQEALQRMIEQAST</sequence>
<dbReference type="EMBL" id="JACGWJ010000026">
    <property type="protein sequence ID" value="KAL0313144.1"/>
    <property type="molecule type" value="Genomic_DNA"/>
</dbReference>
<accession>A0AAW2L2P7</accession>